<evidence type="ECO:0000313" key="4">
    <source>
        <dbReference type="Proteomes" id="UP001147653"/>
    </source>
</evidence>
<dbReference type="GO" id="GO:0004672">
    <property type="term" value="F:protein kinase activity"/>
    <property type="evidence" value="ECO:0007669"/>
    <property type="project" value="InterPro"/>
</dbReference>
<dbReference type="SUPFAM" id="SSF56112">
    <property type="entry name" value="Protein kinase-like (PK-like)"/>
    <property type="match status" value="1"/>
</dbReference>
<dbReference type="InterPro" id="IPR000719">
    <property type="entry name" value="Prot_kinase_dom"/>
</dbReference>
<feature type="compositionally biased region" description="Basic residues" evidence="1">
    <location>
        <begin position="354"/>
        <end position="366"/>
    </location>
</feature>
<gene>
    <name evidence="3" type="ORF">OJ997_00670</name>
</gene>
<comment type="caution">
    <text evidence="3">The sequence shown here is derived from an EMBL/GenBank/DDBJ whole genome shotgun (WGS) entry which is preliminary data.</text>
</comment>
<dbReference type="PANTHER" id="PTHR23257">
    <property type="entry name" value="SERINE-THREONINE PROTEIN KINASE"/>
    <property type="match status" value="1"/>
</dbReference>
<evidence type="ECO:0000259" key="2">
    <source>
        <dbReference type="PROSITE" id="PS50011"/>
    </source>
</evidence>
<name>A0A9X3S751_9ACTN</name>
<reference evidence="3" key="1">
    <citation type="submission" date="2022-10" db="EMBL/GenBank/DDBJ databases">
        <title>The WGS of Solirubrobacter phytolaccae KCTC 29190.</title>
        <authorList>
            <person name="Jiang Z."/>
        </authorList>
    </citation>
    <scope>NUCLEOTIDE SEQUENCE</scope>
    <source>
        <strain evidence="3">KCTC 29190</strain>
    </source>
</reference>
<dbReference type="InterPro" id="IPR008271">
    <property type="entry name" value="Ser/Thr_kinase_AS"/>
</dbReference>
<evidence type="ECO:0000256" key="1">
    <source>
        <dbReference type="SAM" id="MobiDB-lite"/>
    </source>
</evidence>
<dbReference type="GO" id="GO:0005524">
    <property type="term" value="F:ATP binding"/>
    <property type="evidence" value="ECO:0007669"/>
    <property type="project" value="InterPro"/>
</dbReference>
<accession>A0A9X3S751</accession>
<dbReference type="EMBL" id="JAPDDP010000001">
    <property type="protein sequence ID" value="MDA0178791.1"/>
    <property type="molecule type" value="Genomic_DNA"/>
</dbReference>
<dbReference type="PROSITE" id="PS00108">
    <property type="entry name" value="PROTEIN_KINASE_ST"/>
    <property type="match status" value="1"/>
</dbReference>
<evidence type="ECO:0000313" key="3">
    <source>
        <dbReference type="EMBL" id="MDA0178791.1"/>
    </source>
</evidence>
<keyword evidence="3" id="KW-0418">Kinase</keyword>
<dbReference type="PROSITE" id="PS50011">
    <property type="entry name" value="PROTEIN_KINASE_DOM"/>
    <property type="match status" value="1"/>
</dbReference>
<dbReference type="CDD" id="cd00180">
    <property type="entry name" value="PKc"/>
    <property type="match status" value="1"/>
</dbReference>
<keyword evidence="4" id="KW-1185">Reference proteome</keyword>
<dbReference type="Gene3D" id="1.10.510.10">
    <property type="entry name" value="Transferase(Phosphotransferase) domain 1"/>
    <property type="match status" value="1"/>
</dbReference>
<dbReference type="GO" id="GO:0007165">
    <property type="term" value="P:signal transduction"/>
    <property type="evidence" value="ECO:0007669"/>
    <property type="project" value="TreeGrafter"/>
</dbReference>
<organism evidence="3 4">
    <name type="scientific">Solirubrobacter phytolaccae</name>
    <dbReference type="NCBI Taxonomy" id="1404360"/>
    <lineage>
        <taxon>Bacteria</taxon>
        <taxon>Bacillati</taxon>
        <taxon>Actinomycetota</taxon>
        <taxon>Thermoleophilia</taxon>
        <taxon>Solirubrobacterales</taxon>
        <taxon>Solirubrobacteraceae</taxon>
        <taxon>Solirubrobacter</taxon>
    </lineage>
</organism>
<sequence>MEPAEIALFLGETLTGGYKPAAFLSAGAFCGAFEAVDPASGAAVAIKLRKVSRPSPDADREFRDEVAMLRRLNGCDCVVDVLDSGQHTINLQHPATGGQFPVTAEFAVLELAAGSLTQLLLAAPDLGWPERLKLFRDVVKGIHQMHLREIVHRDLKAENVLLFEQPSRAKVADLGRAHDTSEPPRFAVEAYLMGRGDPRFAPLEFLWGQGTQGRDSQALADLYLLGSLFFEVATGVGITALITNDPLAIMGANVHLTEAERAEAWRHAIPWLRDGSQNAHETFALQVPAPIRLRATELLSLLTEPAPNARVPSPRGGKRQHGPWNLEWMLAWVDSMRRVIDPTQRRAYLAGRPRTTKSSRPRTRKL</sequence>
<dbReference type="InterPro" id="IPR011009">
    <property type="entry name" value="Kinase-like_dom_sf"/>
</dbReference>
<dbReference type="SMART" id="SM00220">
    <property type="entry name" value="S_TKc"/>
    <property type="match status" value="1"/>
</dbReference>
<proteinExistence type="predicted"/>
<protein>
    <submittedName>
        <fullName evidence="3">Protein kinase family protein</fullName>
    </submittedName>
</protein>
<dbReference type="Proteomes" id="UP001147653">
    <property type="component" value="Unassembled WGS sequence"/>
</dbReference>
<feature type="domain" description="Protein kinase" evidence="2">
    <location>
        <begin position="18"/>
        <end position="325"/>
    </location>
</feature>
<dbReference type="AlphaFoldDB" id="A0A9X3S751"/>
<dbReference type="RefSeq" id="WP_270023059.1">
    <property type="nucleotide sequence ID" value="NZ_JAPDDP010000001.1"/>
</dbReference>
<dbReference type="InterPro" id="IPR050167">
    <property type="entry name" value="Ser_Thr_protein_kinase"/>
</dbReference>
<keyword evidence="3" id="KW-0808">Transferase</keyword>
<dbReference type="GO" id="GO:0005737">
    <property type="term" value="C:cytoplasm"/>
    <property type="evidence" value="ECO:0007669"/>
    <property type="project" value="TreeGrafter"/>
</dbReference>
<feature type="region of interest" description="Disordered" evidence="1">
    <location>
        <begin position="347"/>
        <end position="366"/>
    </location>
</feature>
<dbReference type="Pfam" id="PF00069">
    <property type="entry name" value="Pkinase"/>
    <property type="match status" value="1"/>
</dbReference>